<keyword evidence="1" id="KW-0732">Signal</keyword>
<evidence type="ECO:0000313" key="3">
    <source>
        <dbReference type="Proteomes" id="UP001595798"/>
    </source>
</evidence>
<evidence type="ECO:0000256" key="1">
    <source>
        <dbReference type="SAM" id="SignalP"/>
    </source>
</evidence>
<name>A0ABV8QFK4_9GAMM</name>
<dbReference type="Gene3D" id="2.130.10.10">
    <property type="entry name" value="YVTN repeat-like/Quinoprotein amine dehydrogenase"/>
    <property type="match status" value="1"/>
</dbReference>
<dbReference type="InterPro" id="IPR011044">
    <property type="entry name" value="Quino_amine_DH_bsu"/>
</dbReference>
<dbReference type="EMBL" id="JBHSDI010000001">
    <property type="protein sequence ID" value="MFC4257849.1"/>
    <property type="molecule type" value="Genomic_DNA"/>
</dbReference>
<dbReference type="RefSeq" id="WP_379885109.1">
    <property type="nucleotide sequence ID" value="NZ_JBHSDI010000001.1"/>
</dbReference>
<dbReference type="SUPFAM" id="SSF50969">
    <property type="entry name" value="YVTN repeat-like/Quinoprotein amine dehydrogenase"/>
    <property type="match status" value="1"/>
</dbReference>
<feature type="signal peptide" evidence="1">
    <location>
        <begin position="1"/>
        <end position="26"/>
    </location>
</feature>
<protein>
    <submittedName>
        <fullName evidence="2">DUF1513 domain-containing protein</fullName>
    </submittedName>
</protein>
<reference evidence="3" key="1">
    <citation type="journal article" date="2019" name="Int. J. Syst. Evol. Microbiol.">
        <title>The Global Catalogue of Microorganisms (GCM) 10K type strain sequencing project: providing services to taxonomists for standard genome sequencing and annotation.</title>
        <authorList>
            <consortium name="The Broad Institute Genomics Platform"/>
            <consortium name="The Broad Institute Genome Sequencing Center for Infectious Disease"/>
            <person name="Wu L."/>
            <person name="Ma J."/>
        </authorList>
    </citation>
    <scope>NUCLEOTIDE SEQUENCE [LARGE SCALE GENOMIC DNA]</scope>
    <source>
        <strain evidence="3">CECT 7297</strain>
    </source>
</reference>
<dbReference type="InterPro" id="IPR015943">
    <property type="entry name" value="WD40/YVTN_repeat-like_dom_sf"/>
</dbReference>
<dbReference type="PIRSF" id="PIRSF028101">
    <property type="entry name" value="UCP028101"/>
    <property type="match status" value="1"/>
</dbReference>
<feature type="chain" id="PRO_5047224797" evidence="1">
    <location>
        <begin position="27"/>
        <end position="364"/>
    </location>
</feature>
<dbReference type="PROSITE" id="PS51318">
    <property type="entry name" value="TAT"/>
    <property type="match status" value="1"/>
</dbReference>
<evidence type="ECO:0000313" key="2">
    <source>
        <dbReference type="EMBL" id="MFC4257849.1"/>
    </source>
</evidence>
<accession>A0ABV8QFK4</accession>
<gene>
    <name evidence="2" type="ORF">ACFOZ5_02250</name>
</gene>
<organism evidence="2 3">
    <name type="scientific">Marinobacter lacisalsi</name>
    <dbReference type="NCBI Taxonomy" id="475979"/>
    <lineage>
        <taxon>Bacteria</taxon>
        <taxon>Pseudomonadati</taxon>
        <taxon>Pseudomonadota</taxon>
        <taxon>Gammaproteobacteria</taxon>
        <taxon>Pseudomonadales</taxon>
        <taxon>Marinobacteraceae</taxon>
        <taxon>Marinobacter</taxon>
    </lineage>
</organism>
<dbReference type="Proteomes" id="UP001595798">
    <property type="component" value="Unassembled WGS sequence"/>
</dbReference>
<keyword evidence="3" id="KW-1185">Reference proteome</keyword>
<dbReference type="InterPro" id="IPR006311">
    <property type="entry name" value="TAT_signal"/>
</dbReference>
<dbReference type="InterPro" id="IPR008311">
    <property type="entry name" value="UCP028101"/>
</dbReference>
<dbReference type="Pfam" id="PF07433">
    <property type="entry name" value="DUF1513"/>
    <property type="match status" value="1"/>
</dbReference>
<sequence>MLSRRNLLKSGSVALLSSLLPLGGWAGEDDSRLARAVSAARLASGENGASGIDDQGNRLWQLPLPERCHGGCFTPAREQVLVFERRPGWRFHVIDSVSGALQRSVDAEPGEHFYGHGVFSPDGRYLYATVNRYDEAAGLIAVYDRGQDYQRVATYPLNGSGPHELRLHPDGDTLVIALGGIETHPDYDRIKLNLDTMAPALVLMNRHDGRIRARFRPSHHQLSLRHLDVTPAGEIYAGYQFQGPAHQIPPLVARYRKGEFSEIRFGEDLLTQLDHYIASVAAHPEDGTVAVTAPRGGLVVIFDGVSGTVRQTPAITDCAGAFPLAGGGFLISSGQGGLYRVKPDQPDADAVASTDLWWDNHFIV</sequence>
<comment type="caution">
    <text evidence="2">The sequence shown here is derived from an EMBL/GenBank/DDBJ whole genome shotgun (WGS) entry which is preliminary data.</text>
</comment>
<proteinExistence type="predicted"/>